<keyword evidence="2" id="KW-1185">Reference proteome</keyword>
<name>A0ACC0W8V2_9STRA</name>
<organism evidence="1 2">
    <name type="scientific">Peronosclerospora sorghi</name>
    <dbReference type="NCBI Taxonomy" id="230839"/>
    <lineage>
        <taxon>Eukaryota</taxon>
        <taxon>Sar</taxon>
        <taxon>Stramenopiles</taxon>
        <taxon>Oomycota</taxon>
        <taxon>Peronosporomycetes</taxon>
        <taxon>Peronosporales</taxon>
        <taxon>Peronosporaceae</taxon>
        <taxon>Peronosclerospora</taxon>
    </lineage>
</organism>
<proteinExistence type="predicted"/>
<dbReference type="Proteomes" id="UP001163321">
    <property type="component" value="Chromosome 3"/>
</dbReference>
<reference evidence="1 2" key="1">
    <citation type="journal article" date="2022" name="bioRxiv">
        <title>The genome of the oomycete Peronosclerospora sorghi, a cosmopolitan pathogen of maize and sorghum, is inflated with dispersed pseudogenes.</title>
        <authorList>
            <person name="Fletcher K."/>
            <person name="Martin F."/>
            <person name="Isakeit T."/>
            <person name="Cavanaugh K."/>
            <person name="Magill C."/>
            <person name="Michelmore R."/>
        </authorList>
    </citation>
    <scope>NUCLEOTIDE SEQUENCE [LARGE SCALE GENOMIC DNA]</scope>
    <source>
        <strain evidence="1">P6</strain>
    </source>
</reference>
<evidence type="ECO:0000313" key="1">
    <source>
        <dbReference type="EMBL" id="KAI9914533.1"/>
    </source>
</evidence>
<dbReference type="EMBL" id="CM047582">
    <property type="protein sequence ID" value="KAI9914533.1"/>
    <property type="molecule type" value="Genomic_DNA"/>
</dbReference>
<gene>
    <name evidence="1" type="ORF">PsorP6_007843</name>
</gene>
<comment type="caution">
    <text evidence="1">The sequence shown here is derived from an EMBL/GenBank/DDBJ whole genome shotgun (WGS) entry which is preliminary data.</text>
</comment>
<evidence type="ECO:0000313" key="2">
    <source>
        <dbReference type="Proteomes" id="UP001163321"/>
    </source>
</evidence>
<accession>A0ACC0W8V2</accession>
<protein>
    <submittedName>
        <fullName evidence="1">Uncharacterized protein</fullName>
    </submittedName>
</protein>
<sequence length="1335" mass="148991">MKDDERDEAIAATWCSVPPPLHINEESSDDVPRSPVDDWDMDASDWRSSSSSEPSAAAARFSLLALPLKVRDSFLRRTPKTRKPAKRTKDRSSTADTTRTSSASSTPRDSMLLVGPEDDQVEHFRQFWDEKLRSTMDRLARNRSKSVAAPHDVFHLLLQLYAHQDVVDELYRRYDGHAAEFEFYIPQLCTFLVHGNYAKQHQLECFLMSRSGASLAFAHRFRWFLNSFCTTVATDAPSDHLSGGTALPEHGQRDLLSAIERQAGVPALLMNRGLCIQEVSITEPENVEWRRWTSFPADPELDGTTDRTTESFARHLVHRRQLVLSEARRNEGHSQQIAMFKQTPKFVDALTDLAEQLISIPRPERNSELWKGLRDIGDHMLPSNVIYLPIGNSCHRVKRIQVDECFTFSTKERVPYLLCVEVVDYSVSTPTSKKVHKKKKNKTPSRTQARVFSLKLPFTKSSANLVAAGADSPMSSCTSLESEVSCVRSPSASNVLPEIEEENGRASSDSSNGRQKVDAVPSMSLMDGEDGVDGDDEKEDGKPKSRKSFLLDENSQRAEEEQQERLGQWNQPRHRRRHVKVHSSSALARSGVQFDSFYSSWFSKRTNPEGEQSDQSPCPLSQVDQPDVDDSAENDDAQALTKDEETLTIEDELCTVGVETFDSHEVSPVSASFEPNSVAVATSGEATSNTTHHSETTVIEPNTPSEVGRSDDSGLAKADVPENLTFEVSDSAEPSTQGQSCFSTSFSRQRTDCELLPSIPDDKVTIMKENMKQDETISANGDGDDCGMVSTTSSGIFSSTIAKKTEPTPVAGLASENTDESTLLLESSEEVTSDGLDVDDADGVQSDSKGLLLPDDNHVHDLPVSPTKHTESNVSADLGSEDADGEETDSISRGSVDEETDTYEPEPSPAIKPADKQSSVTSWFYRKPGTALSEQSPTLKQKNVSGSICDEAASIVNVDPAMQTVQPSAIDSMHRDDAFFDQRPRDLSVSLDFADPTAWKEKFDLEDGLSDEEPDAEAIETEETDDEVEETLETCPDEDEKPMIVFRERWSDKESRIRRESPYGDHPGWRLLSVIVKSNDDLRQEQFAAQLIAQCDRIFREYALPLTLRPYNVIATSAKTGLIEAVPDTVSLDSLKRNDPDYTTLLDFYIRLHGDKDTTKFARAQRHFVESLAAYSIVCYVLQIKDRHNGNILVDTEGHVIHIDFGFLLTNSPGSNWNFEKAPFKLTDEFVELMGGPRSSTFRYFRSLCIRAYLALRRNMDQIVLLVEMMLVGNDDLPCFAGGKKAAMEGLRARLKPGARTSTCQVFVNQLIDQSINNWRTRWYDKYQRACLGIL</sequence>